<evidence type="ECO:0000256" key="8">
    <source>
        <dbReference type="ARBA" id="ARBA00023002"/>
    </source>
</evidence>
<dbReference type="EC" id="5.3.3.8" evidence="5"/>
<evidence type="ECO:0000313" key="36">
    <source>
        <dbReference type="EMBL" id="CAD5119793.1"/>
    </source>
</evidence>
<dbReference type="GO" id="GO:0005777">
    <property type="term" value="C:peroxisome"/>
    <property type="evidence" value="ECO:0007669"/>
    <property type="project" value="UniProtKB-SubCell"/>
</dbReference>
<comment type="caution">
    <text evidence="36">The sequence shown here is derived from an EMBL/GenBank/DDBJ whole genome shotgun (WGS) entry which is preliminary data.</text>
</comment>
<dbReference type="GO" id="GO:0004300">
    <property type="term" value="F:enoyl-CoA hydratase activity"/>
    <property type="evidence" value="ECO:0007669"/>
    <property type="project" value="UniProtKB-EC"/>
</dbReference>
<keyword evidence="11" id="KW-0576">Peroxisome</keyword>
<reference evidence="36 37" key="1">
    <citation type="submission" date="2020-08" db="EMBL/GenBank/DDBJ databases">
        <authorList>
            <person name="Hejnol A."/>
        </authorList>
    </citation>
    <scope>NUCLEOTIDE SEQUENCE [LARGE SCALE GENOMIC DNA]</scope>
</reference>
<dbReference type="Gene3D" id="3.90.226.10">
    <property type="entry name" value="2-enoyl-CoA Hydratase, Chain A, domain 1"/>
    <property type="match status" value="1"/>
</dbReference>
<evidence type="ECO:0000256" key="6">
    <source>
        <dbReference type="ARBA" id="ARBA00013000"/>
    </source>
</evidence>
<evidence type="ECO:0000256" key="26">
    <source>
        <dbReference type="ARBA" id="ARBA00036989"/>
    </source>
</evidence>
<evidence type="ECO:0000256" key="33">
    <source>
        <dbReference type="ARBA" id="ARBA00049448"/>
    </source>
</evidence>
<comment type="subcellular location">
    <subcellularLocation>
        <location evidence="2">Peroxisome</location>
    </subcellularLocation>
</comment>
<evidence type="ECO:0000256" key="29">
    <source>
        <dbReference type="ARBA" id="ARBA00042031"/>
    </source>
</evidence>
<dbReference type="Pfam" id="PF02737">
    <property type="entry name" value="3HCDH_N"/>
    <property type="match status" value="1"/>
</dbReference>
<comment type="pathway">
    <text evidence="3">Lipid metabolism; fatty acid beta-oxidation.</text>
</comment>
<keyword evidence="37" id="KW-1185">Reference proteome</keyword>
<organism evidence="36 37">
    <name type="scientific">Dimorphilus gyrociliatus</name>
    <dbReference type="NCBI Taxonomy" id="2664684"/>
    <lineage>
        <taxon>Eukaryota</taxon>
        <taxon>Metazoa</taxon>
        <taxon>Spiralia</taxon>
        <taxon>Lophotrochozoa</taxon>
        <taxon>Annelida</taxon>
        <taxon>Polychaeta</taxon>
        <taxon>Polychaeta incertae sedis</taxon>
        <taxon>Dinophilidae</taxon>
        <taxon>Dimorphilus</taxon>
    </lineage>
</organism>
<evidence type="ECO:0000256" key="25">
    <source>
        <dbReference type="ARBA" id="ARBA00036656"/>
    </source>
</evidence>
<evidence type="ECO:0000256" key="20">
    <source>
        <dbReference type="ARBA" id="ARBA00036336"/>
    </source>
</evidence>
<evidence type="ECO:0000256" key="24">
    <source>
        <dbReference type="ARBA" id="ARBA00036570"/>
    </source>
</evidence>
<dbReference type="SUPFAM" id="SSF51735">
    <property type="entry name" value="NAD(P)-binding Rossmann-fold domains"/>
    <property type="match status" value="1"/>
</dbReference>
<evidence type="ECO:0000256" key="21">
    <source>
        <dbReference type="ARBA" id="ARBA00036353"/>
    </source>
</evidence>
<dbReference type="InterPro" id="IPR006108">
    <property type="entry name" value="3HC_DH_C"/>
</dbReference>
<dbReference type="InterPro" id="IPR029045">
    <property type="entry name" value="ClpP/crotonase-like_dom_sf"/>
</dbReference>
<gene>
    <name evidence="36" type="ORF">DGYR_LOCUS7981</name>
</gene>
<evidence type="ECO:0000256" key="22">
    <source>
        <dbReference type="ARBA" id="ARBA00036370"/>
    </source>
</evidence>
<evidence type="ECO:0000256" key="31">
    <source>
        <dbReference type="ARBA" id="ARBA00048361"/>
    </source>
</evidence>
<evidence type="ECO:0000256" key="17">
    <source>
        <dbReference type="ARBA" id="ARBA00035909"/>
    </source>
</evidence>
<comment type="catalytic activity">
    <reaction evidence="31">
        <text>(3S)-hydroxydecanoyl-CoA + NAD(+) = 3-oxodecanoyl-CoA + NADH + H(+)</text>
        <dbReference type="Rhea" id="RHEA:31187"/>
        <dbReference type="ChEBI" id="CHEBI:15378"/>
        <dbReference type="ChEBI" id="CHEBI:57540"/>
        <dbReference type="ChEBI" id="CHEBI:57945"/>
        <dbReference type="ChEBI" id="CHEBI:62548"/>
        <dbReference type="ChEBI" id="CHEBI:62616"/>
    </reaction>
    <physiologicalReaction direction="left-to-right" evidence="31">
        <dbReference type="Rhea" id="RHEA:31188"/>
    </physiologicalReaction>
</comment>
<dbReference type="GO" id="GO:0004165">
    <property type="term" value="F:delta(3)-delta(2)-enoyl-CoA isomerase activity"/>
    <property type="evidence" value="ECO:0007669"/>
    <property type="project" value="UniProtKB-EC"/>
</dbReference>
<accession>A0A7I8VWB5</accession>
<keyword evidence="9" id="KW-0520">NAD</keyword>
<evidence type="ECO:0000256" key="7">
    <source>
        <dbReference type="ARBA" id="ARBA00022832"/>
    </source>
</evidence>
<evidence type="ECO:0000256" key="13">
    <source>
        <dbReference type="ARBA" id="ARBA00023239"/>
    </source>
</evidence>
<comment type="catalytic activity">
    <reaction evidence="23">
        <text>(2S,3S)-3-hydroxy-2-methylbutanoyl-CoA = (2E)-2-methylbut-2-enoyl-CoA + H2O</text>
        <dbReference type="Rhea" id="RHEA:31119"/>
        <dbReference type="ChEBI" id="CHEBI:15377"/>
        <dbReference type="ChEBI" id="CHEBI:57312"/>
        <dbReference type="ChEBI" id="CHEBI:57337"/>
    </reaction>
    <physiologicalReaction direction="right-to-left" evidence="23">
        <dbReference type="Rhea" id="RHEA:31121"/>
    </physiologicalReaction>
</comment>
<dbReference type="EC" id="1.1.1.35" evidence="6"/>
<comment type="catalytic activity">
    <reaction evidence="15">
        <text>(3S)-hydroxydecanoyl-CoA = (2E)-decenoyl-CoA + H2O</text>
        <dbReference type="Rhea" id="RHEA:31191"/>
        <dbReference type="ChEBI" id="CHEBI:15377"/>
        <dbReference type="ChEBI" id="CHEBI:61406"/>
        <dbReference type="ChEBI" id="CHEBI:62616"/>
    </reaction>
    <physiologicalReaction direction="right-to-left" evidence="15">
        <dbReference type="Rhea" id="RHEA:31193"/>
    </physiologicalReaction>
</comment>
<keyword evidence="12" id="KW-0413">Isomerase</keyword>
<evidence type="ECO:0000256" key="28">
    <source>
        <dbReference type="ARBA" id="ARBA00039632"/>
    </source>
</evidence>
<dbReference type="SUPFAM" id="SSF52096">
    <property type="entry name" value="ClpP/crotonase"/>
    <property type="match status" value="1"/>
</dbReference>
<comment type="catalytic activity">
    <reaction evidence="17">
        <text>a 4-saturated-(3S)-3-hydroxyacyl-CoA = a (3E)-enoyl-CoA + H2O</text>
        <dbReference type="Rhea" id="RHEA:20724"/>
        <dbReference type="ChEBI" id="CHEBI:15377"/>
        <dbReference type="ChEBI" id="CHEBI:58521"/>
        <dbReference type="ChEBI" id="CHEBI:137480"/>
        <dbReference type="EC" id="4.2.1.17"/>
    </reaction>
    <physiologicalReaction direction="left-to-right" evidence="17">
        <dbReference type="Rhea" id="RHEA:20725"/>
    </physiologicalReaction>
</comment>
<evidence type="ECO:0000256" key="14">
    <source>
        <dbReference type="ARBA" id="ARBA00023268"/>
    </source>
</evidence>
<evidence type="ECO:0000313" key="37">
    <source>
        <dbReference type="Proteomes" id="UP000549394"/>
    </source>
</evidence>
<evidence type="ECO:0000259" key="34">
    <source>
        <dbReference type="Pfam" id="PF00725"/>
    </source>
</evidence>
<keyword evidence="14" id="KW-0511">Multifunctional enzyme</keyword>
<dbReference type="CDD" id="cd06558">
    <property type="entry name" value="crotonase-like"/>
    <property type="match status" value="1"/>
</dbReference>
<evidence type="ECO:0000256" key="32">
    <source>
        <dbReference type="ARBA" id="ARBA00048911"/>
    </source>
</evidence>
<feature type="domain" description="3-hydroxyacyl-CoA dehydrogenase C-terminal" evidence="34">
    <location>
        <begin position="474"/>
        <end position="541"/>
    </location>
</feature>
<feature type="domain" description="3-hydroxyacyl-CoA dehydrogenase C-terminal" evidence="34">
    <location>
        <begin position="634"/>
        <end position="719"/>
    </location>
</feature>
<evidence type="ECO:0000256" key="15">
    <source>
        <dbReference type="ARBA" id="ARBA00035760"/>
    </source>
</evidence>
<dbReference type="OrthoDB" id="2018133at2759"/>
<dbReference type="Gene3D" id="3.40.50.720">
    <property type="entry name" value="NAD(P)-binding Rossmann-like Domain"/>
    <property type="match status" value="1"/>
</dbReference>
<evidence type="ECO:0000256" key="18">
    <source>
        <dbReference type="ARBA" id="ARBA00035949"/>
    </source>
</evidence>
<dbReference type="Gene3D" id="1.10.1040.50">
    <property type="match status" value="1"/>
</dbReference>
<dbReference type="Pfam" id="PF00725">
    <property type="entry name" value="3HCDH"/>
    <property type="match status" value="2"/>
</dbReference>
<evidence type="ECO:0000256" key="3">
    <source>
        <dbReference type="ARBA" id="ARBA00005005"/>
    </source>
</evidence>
<feature type="domain" description="3-hydroxyacyl-CoA dehydrogenase NAD binding" evidence="35">
    <location>
        <begin position="297"/>
        <end position="470"/>
    </location>
</feature>
<dbReference type="Proteomes" id="UP000549394">
    <property type="component" value="Unassembled WGS sequence"/>
</dbReference>
<proteinExistence type="inferred from homology"/>
<dbReference type="SUPFAM" id="SSF48179">
    <property type="entry name" value="6-phosphogluconate dehydrogenase C-terminal domain-like"/>
    <property type="match status" value="2"/>
</dbReference>
<comment type="catalytic activity">
    <reaction evidence="24">
        <text>(3E,5Z)-tetradecadienoyl-CoA = (2E,5Z)-tetradecadienoyl-CoA</text>
        <dbReference type="Rhea" id="RHEA:47464"/>
        <dbReference type="ChEBI" id="CHEBI:71586"/>
        <dbReference type="ChEBI" id="CHEBI:87701"/>
    </reaction>
    <physiologicalReaction direction="right-to-left" evidence="24">
        <dbReference type="Rhea" id="RHEA:47466"/>
    </physiologicalReaction>
</comment>
<dbReference type="GO" id="GO:0070403">
    <property type="term" value="F:NAD+ binding"/>
    <property type="evidence" value="ECO:0007669"/>
    <property type="project" value="InterPro"/>
</dbReference>
<comment type="catalytic activity">
    <reaction evidence="25">
        <text>(3E)-decenoyl-CoA = (2E)-decenoyl-CoA</text>
        <dbReference type="Rhea" id="RHEA:45752"/>
        <dbReference type="ChEBI" id="CHEBI:61406"/>
        <dbReference type="ChEBI" id="CHEBI:84793"/>
    </reaction>
    <physiologicalReaction direction="left-to-right" evidence="25">
        <dbReference type="Rhea" id="RHEA:45753"/>
    </physiologicalReaction>
</comment>
<comment type="catalytic activity">
    <reaction evidence="33">
        <text>(3S)-hydroxyhexadecanedioyl-CoA + NAD(+) = 3-oxohexadecanedioyl-CoA + NADH + H(+)</text>
        <dbReference type="Rhea" id="RHEA:40267"/>
        <dbReference type="ChEBI" id="CHEBI:15378"/>
        <dbReference type="ChEBI" id="CHEBI:57540"/>
        <dbReference type="ChEBI" id="CHEBI:57945"/>
        <dbReference type="ChEBI" id="CHEBI:77080"/>
        <dbReference type="ChEBI" id="CHEBI:77081"/>
    </reaction>
    <physiologicalReaction direction="left-to-right" evidence="33">
        <dbReference type="Rhea" id="RHEA:40268"/>
    </physiologicalReaction>
</comment>
<comment type="catalytic activity">
    <reaction evidence="19">
        <text>a (3Z)-enoyl-CoA = a 4-saturated (2E)-enoyl-CoA</text>
        <dbReference type="Rhea" id="RHEA:45900"/>
        <dbReference type="ChEBI" id="CHEBI:85097"/>
        <dbReference type="ChEBI" id="CHEBI:85489"/>
        <dbReference type="EC" id="5.3.3.8"/>
    </reaction>
    <physiologicalReaction direction="left-to-right" evidence="19">
        <dbReference type="Rhea" id="RHEA:45901"/>
    </physiologicalReaction>
</comment>
<comment type="catalytic activity">
    <reaction evidence="30">
        <text>(3S)-hydroxyhexadecanoyl-CoA + NAD(+) = 3-oxohexadecanoyl-CoA + NADH + H(+)</text>
        <dbReference type="Rhea" id="RHEA:31159"/>
        <dbReference type="ChEBI" id="CHEBI:15378"/>
        <dbReference type="ChEBI" id="CHEBI:57349"/>
        <dbReference type="ChEBI" id="CHEBI:57540"/>
        <dbReference type="ChEBI" id="CHEBI:57945"/>
        <dbReference type="ChEBI" id="CHEBI:62613"/>
    </reaction>
    <physiologicalReaction direction="left-to-right" evidence="30">
        <dbReference type="Rhea" id="RHEA:31160"/>
    </physiologicalReaction>
</comment>
<dbReference type="Pfam" id="PF00378">
    <property type="entry name" value="ECH_1"/>
    <property type="match status" value="1"/>
</dbReference>
<dbReference type="EMBL" id="CAJFCJ010000011">
    <property type="protein sequence ID" value="CAD5119793.1"/>
    <property type="molecule type" value="Genomic_DNA"/>
</dbReference>
<comment type="catalytic activity">
    <reaction evidence="16">
        <text>(3E,5Z)-octadienoyl-CoA = (2E,5Z)-octadienoyl-CoA</text>
        <dbReference type="Rhea" id="RHEA:49932"/>
        <dbReference type="ChEBI" id="CHEBI:85108"/>
        <dbReference type="ChEBI" id="CHEBI:131990"/>
    </reaction>
    <physiologicalReaction direction="right-to-left" evidence="16">
        <dbReference type="Rhea" id="RHEA:49934"/>
    </physiologicalReaction>
</comment>
<dbReference type="InterPro" id="IPR008927">
    <property type="entry name" value="6-PGluconate_DH-like_C_sf"/>
</dbReference>
<comment type="catalytic activity">
    <reaction evidence="32">
        <text>a (3S)-3-hydroxyacyl-CoA + NAD(+) = a 3-oxoacyl-CoA + NADH + H(+)</text>
        <dbReference type="Rhea" id="RHEA:22432"/>
        <dbReference type="ChEBI" id="CHEBI:15378"/>
        <dbReference type="ChEBI" id="CHEBI:57318"/>
        <dbReference type="ChEBI" id="CHEBI:57540"/>
        <dbReference type="ChEBI" id="CHEBI:57945"/>
        <dbReference type="ChEBI" id="CHEBI:90726"/>
        <dbReference type="EC" id="1.1.1.35"/>
    </reaction>
    <physiologicalReaction direction="left-to-right" evidence="32">
        <dbReference type="Rhea" id="RHEA:22433"/>
    </physiologicalReaction>
</comment>
<keyword evidence="7" id="KW-0276">Fatty acid metabolism</keyword>
<comment type="catalytic activity">
    <reaction evidence="18">
        <text>a (3E)-enoyl-CoA = a 4-saturated (2E)-enoyl-CoA</text>
        <dbReference type="Rhea" id="RHEA:45228"/>
        <dbReference type="ChEBI" id="CHEBI:58521"/>
        <dbReference type="ChEBI" id="CHEBI:85097"/>
        <dbReference type="EC" id="5.3.3.8"/>
    </reaction>
    <physiologicalReaction direction="left-to-right" evidence="18">
        <dbReference type="Rhea" id="RHEA:45229"/>
    </physiologicalReaction>
</comment>
<dbReference type="UniPathway" id="UPA00659"/>
<comment type="catalytic activity">
    <reaction evidence="21">
        <text>(3E)-hexenoyl-CoA = (2E)-hexenoyl-CoA</text>
        <dbReference type="Rhea" id="RHEA:45736"/>
        <dbReference type="ChEBI" id="CHEBI:62077"/>
        <dbReference type="ChEBI" id="CHEBI:84790"/>
    </reaction>
    <physiologicalReaction direction="left-to-right" evidence="21">
        <dbReference type="Rhea" id="RHEA:45737"/>
    </physiologicalReaction>
</comment>
<evidence type="ECO:0000256" key="2">
    <source>
        <dbReference type="ARBA" id="ARBA00004275"/>
    </source>
</evidence>
<keyword evidence="10" id="KW-0443">Lipid metabolism</keyword>
<evidence type="ECO:0000256" key="12">
    <source>
        <dbReference type="ARBA" id="ARBA00023235"/>
    </source>
</evidence>
<comment type="catalytic activity">
    <reaction evidence="26">
        <text>(2E)-hexadecenedioyl-CoA + H2O = (3S)-hydroxyhexadecanedioyl-CoA</text>
        <dbReference type="Rhea" id="RHEA:40259"/>
        <dbReference type="ChEBI" id="CHEBI:15377"/>
        <dbReference type="ChEBI" id="CHEBI:77075"/>
        <dbReference type="ChEBI" id="CHEBI:77080"/>
    </reaction>
    <physiologicalReaction direction="left-to-right" evidence="26">
        <dbReference type="Rhea" id="RHEA:40260"/>
    </physiologicalReaction>
</comment>
<dbReference type="InterPro" id="IPR036291">
    <property type="entry name" value="NAD(P)-bd_dom_sf"/>
</dbReference>
<evidence type="ECO:0000256" key="27">
    <source>
        <dbReference type="ARBA" id="ARBA00038365"/>
    </source>
</evidence>
<dbReference type="AlphaFoldDB" id="A0A7I8VWB5"/>
<evidence type="ECO:0000256" key="11">
    <source>
        <dbReference type="ARBA" id="ARBA00023140"/>
    </source>
</evidence>
<comment type="catalytic activity">
    <reaction evidence="1">
        <text>(3S)-hydroxyhexadecanoyl-CoA = (2E)-hexadecenoyl-CoA + H2O</text>
        <dbReference type="Rhea" id="RHEA:31163"/>
        <dbReference type="ChEBI" id="CHEBI:15377"/>
        <dbReference type="ChEBI" id="CHEBI:61526"/>
        <dbReference type="ChEBI" id="CHEBI:62613"/>
    </reaction>
    <physiologicalReaction direction="right-to-left" evidence="1">
        <dbReference type="Rhea" id="RHEA:31165"/>
    </physiologicalReaction>
</comment>
<evidence type="ECO:0000256" key="9">
    <source>
        <dbReference type="ARBA" id="ARBA00023027"/>
    </source>
</evidence>
<evidence type="ECO:0000256" key="16">
    <source>
        <dbReference type="ARBA" id="ARBA00035863"/>
    </source>
</evidence>
<dbReference type="PANTHER" id="PTHR23309">
    <property type="entry name" value="3-HYDROXYACYL-COA DEHYROGENASE"/>
    <property type="match status" value="1"/>
</dbReference>
<evidence type="ECO:0000259" key="35">
    <source>
        <dbReference type="Pfam" id="PF02737"/>
    </source>
</evidence>
<evidence type="ECO:0000256" key="1">
    <source>
        <dbReference type="ARBA" id="ARBA00000469"/>
    </source>
</evidence>
<evidence type="ECO:0000256" key="30">
    <source>
        <dbReference type="ARBA" id="ARBA00047613"/>
    </source>
</evidence>
<comment type="subunit">
    <text evidence="4">Monomer.</text>
</comment>
<dbReference type="PANTHER" id="PTHR23309:SF49">
    <property type="entry name" value="PEROXISOMAL BIFUNCTIONAL ENZYME"/>
    <property type="match status" value="1"/>
</dbReference>
<protein>
    <recommendedName>
        <fullName evidence="28">Peroxisomal bifunctional enzyme</fullName>
        <ecNumber evidence="6">1.1.1.35</ecNumber>
        <ecNumber evidence="5">5.3.3.8</ecNumber>
    </recommendedName>
    <alternativeName>
        <fullName evidence="29">Multifunctional enzyme 1</fullName>
    </alternativeName>
</protein>
<comment type="catalytic activity">
    <reaction evidence="22">
        <text>(3S)-hydroxyhexanoyl-CoA = (2E)-hexenoyl-CoA + H2O</text>
        <dbReference type="Rhea" id="RHEA:30547"/>
        <dbReference type="ChEBI" id="CHEBI:15377"/>
        <dbReference type="ChEBI" id="CHEBI:62075"/>
        <dbReference type="ChEBI" id="CHEBI:62077"/>
    </reaction>
    <physiologicalReaction direction="right-to-left" evidence="22">
        <dbReference type="Rhea" id="RHEA:30549"/>
    </physiologicalReaction>
</comment>
<keyword evidence="13" id="KW-0456">Lyase</keyword>
<dbReference type="GO" id="GO:0006635">
    <property type="term" value="P:fatty acid beta-oxidation"/>
    <property type="evidence" value="ECO:0007669"/>
    <property type="project" value="UniProtKB-UniPathway"/>
</dbReference>
<dbReference type="InterPro" id="IPR006176">
    <property type="entry name" value="3-OHacyl-CoA_DH_NAD-bd"/>
</dbReference>
<evidence type="ECO:0000256" key="5">
    <source>
        <dbReference type="ARBA" id="ARBA00012064"/>
    </source>
</evidence>
<evidence type="ECO:0000256" key="10">
    <source>
        <dbReference type="ARBA" id="ARBA00023098"/>
    </source>
</evidence>
<name>A0A7I8VWB5_9ANNE</name>
<evidence type="ECO:0000256" key="19">
    <source>
        <dbReference type="ARBA" id="ARBA00035959"/>
    </source>
</evidence>
<evidence type="ECO:0000256" key="4">
    <source>
        <dbReference type="ARBA" id="ARBA00011245"/>
    </source>
</evidence>
<comment type="catalytic activity">
    <reaction evidence="20">
        <text>(3Z)-hexenoyl-CoA = (2E)-hexenoyl-CoA</text>
        <dbReference type="Rhea" id="RHEA:45748"/>
        <dbReference type="ChEBI" id="CHEBI:62077"/>
        <dbReference type="ChEBI" id="CHEBI:85415"/>
    </reaction>
    <physiologicalReaction direction="left-to-right" evidence="20">
        <dbReference type="Rhea" id="RHEA:45749"/>
    </physiologicalReaction>
</comment>
<keyword evidence="8" id="KW-0560">Oxidoreductase</keyword>
<sequence>MVDYVQENNIATLWVNNPPVNSLSSNVRQGIYDGIARANDDPTVKAIVIAGRNRTFIAGADIKEFSNSDGNISVSLVEVTDQLENSSKPVIAAIENFCMGGGLEVAISCHYRIAHHKTRFAFPEVNLGILPGATGTQRFPRLTSLRFALDIIPSGRVFSAEEAFDNSAVDKIVDDKVYEAALNFASTVIDKDFNSRRTSKRSPPDTDLLGDLVSKAYVTNSKRFKELAPKYCIKAVAAAAKPYDQGLLIERDLAFQLFTSGQANALQYAFFAERSTSKWELPGGFNWKNTNGRPINSVAIVGSGKMTAGIVTCFLRAKIRTFVFNTTEMANRQVFINSMNILANDRKKRRITAEEYYIYLSYFTYAKSPKIIAKVDAVIDDLPQDVNIKRDIFQKLDRICKPSTIFCTMEIEKIASATKRPKMVIGTHFFAPANVMRLLEVEYGPETAPRTVAAIMNMGKKIRKVSVLVSNRTGVVANRLMGVGTDQAVFMLEDGINDQRLIDNCMEDFGMAMGKFKTIDIIGMDANVDVLRKTLNEQGYDLDENRNMVRKSLNNFLHSYTYYAFFKYGSRRYPLFTYELSVLGKKGERNGYGYYRYTTENRQPIYDEEIVEILKNYRKRMGIQTRTFTYQEIFERCLYSSVNEGFKILEEKIAHKPQDIDVMSLMGYGFPRQVGGIMKFAETTGTERIYEAVCRYNKLYPDQPCWRPSKLLERVAKENIPMKYWGQIANSMSKL</sequence>
<evidence type="ECO:0000256" key="23">
    <source>
        <dbReference type="ARBA" id="ARBA00036472"/>
    </source>
</evidence>
<dbReference type="InterPro" id="IPR001753">
    <property type="entry name" value="Enoyl-CoA_hydra/iso"/>
</dbReference>
<dbReference type="GO" id="GO:0003857">
    <property type="term" value="F:(3S)-3-hydroxyacyl-CoA dehydrogenase (NAD+) activity"/>
    <property type="evidence" value="ECO:0007669"/>
    <property type="project" value="UniProtKB-EC"/>
</dbReference>
<comment type="similarity">
    <text evidence="27">In the C-terminal section; belongs to the 3-hydroxyacyl-CoA dehydrogenase family.</text>
</comment>